<feature type="signal peptide" evidence="3">
    <location>
        <begin position="1"/>
        <end position="21"/>
    </location>
</feature>
<sequence>MQRSTCFAVLACLLAASSVEARWMLQVSDVTNAVNSVATAAAVPFAPAQPATVKPAAGPAATAVPAVTAAPAQPAAAAVVAPTTAAVQQPTAAAMQQPAPGAIQQPPSALGQGLYVLPDAVAPQPAALAPQPAALAPQPAAFAPQPAAPAPAAAAAPQNLGPAKPAPAKDLLVVMSAMGQNQPDIYKNQQKLRQQVAATAGVDPKKPPAGTSMRRSGTCLGLDAPAAAPMESPWTACFWTWAARLALGLPRQQLTLDTHTRAAAQVLFYNQTANVDKTGTSTLSLILHVACDSVEECGSAGARLFNPTSQANLTNNLARDANVQVLPSTFQVYGANVGLRGNETLAPIKIPTAAPLPATTDGDLNLTGPTDLSAFPGLAPAAQGALPGALEPAAAITPSEQGLFASLDNITAPGASSATIIPGVLPTAVVDAAPAANATAPAPAAKSGAAAAAAAPGALTAAALLGAAVLLL</sequence>
<evidence type="ECO:0000313" key="4">
    <source>
        <dbReference type="EMBL" id="KIZ00374.1"/>
    </source>
</evidence>
<feature type="chain" id="PRO_5002263335" evidence="3">
    <location>
        <begin position="22"/>
        <end position="472"/>
    </location>
</feature>
<name>A0A0D2KYU3_9CHLO</name>
<evidence type="ECO:0000256" key="2">
    <source>
        <dbReference type="SAM" id="Phobius"/>
    </source>
</evidence>
<feature type="transmembrane region" description="Helical" evidence="2">
    <location>
        <begin position="449"/>
        <end position="471"/>
    </location>
</feature>
<protein>
    <submittedName>
        <fullName evidence="4">Uncharacterized protein</fullName>
    </submittedName>
</protein>
<keyword evidence="5" id="KW-1185">Reference proteome</keyword>
<dbReference type="OrthoDB" id="10531718at2759"/>
<reference evidence="4 5" key="1">
    <citation type="journal article" date="2013" name="BMC Genomics">
        <title>Reconstruction of the lipid metabolism for the microalga Monoraphidium neglectum from its genome sequence reveals characteristics suitable for biofuel production.</title>
        <authorList>
            <person name="Bogen C."/>
            <person name="Al-Dilaimi A."/>
            <person name="Albersmeier A."/>
            <person name="Wichmann J."/>
            <person name="Grundmann M."/>
            <person name="Rupp O."/>
            <person name="Lauersen K.J."/>
            <person name="Blifernez-Klassen O."/>
            <person name="Kalinowski J."/>
            <person name="Goesmann A."/>
            <person name="Mussgnug J.H."/>
            <person name="Kruse O."/>
        </authorList>
    </citation>
    <scope>NUCLEOTIDE SEQUENCE [LARGE SCALE GENOMIC DNA]</scope>
    <source>
        <strain evidence="4 5">SAG 48.87</strain>
    </source>
</reference>
<evidence type="ECO:0000256" key="3">
    <source>
        <dbReference type="SAM" id="SignalP"/>
    </source>
</evidence>
<dbReference type="EMBL" id="KK101574">
    <property type="protein sequence ID" value="KIZ00374.1"/>
    <property type="molecule type" value="Genomic_DNA"/>
</dbReference>
<evidence type="ECO:0000256" key="1">
    <source>
        <dbReference type="SAM" id="MobiDB-lite"/>
    </source>
</evidence>
<proteinExistence type="predicted"/>
<dbReference type="RefSeq" id="XP_013899393.1">
    <property type="nucleotide sequence ID" value="XM_014043939.1"/>
</dbReference>
<dbReference type="AlphaFoldDB" id="A0A0D2KYU3"/>
<dbReference type="GeneID" id="25740462"/>
<keyword evidence="2" id="KW-0472">Membrane</keyword>
<dbReference type="KEGG" id="mng:MNEG_7586"/>
<evidence type="ECO:0000313" key="5">
    <source>
        <dbReference type="Proteomes" id="UP000054498"/>
    </source>
</evidence>
<keyword evidence="2" id="KW-0812">Transmembrane</keyword>
<feature type="region of interest" description="Disordered" evidence="1">
    <location>
        <begin position="139"/>
        <end position="163"/>
    </location>
</feature>
<dbReference type="Proteomes" id="UP000054498">
    <property type="component" value="Unassembled WGS sequence"/>
</dbReference>
<accession>A0A0D2KYU3</accession>
<keyword evidence="3" id="KW-0732">Signal</keyword>
<gene>
    <name evidence="4" type="ORF">MNEG_7586</name>
</gene>
<keyword evidence="2" id="KW-1133">Transmembrane helix</keyword>
<organism evidence="4 5">
    <name type="scientific">Monoraphidium neglectum</name>
    <dbReference type="NCBI Taxonomy" id="145388"/>
    <lineage>
        <taxon>Eukaryota</taxon>
        <taxon>Viridiplantae</taxon>
        <taxon>Chlorophyta</taxon>
        <taxon>core chlorophytes</taxon>
        <taxon>Chlorophyceae</taxon>
        <taxon>CS clade</taxon>
        <taxon>Sphaeropleales</taxon>
        <taxon>Selenastraceae</taxon>
        <taxon>Monoraphidium</taxon>
    </lineage>
</organism>